<dbReference type="PROSITE" id="PS51257">
    <property type="entry name" value="PROKAR_LIPOPROTEIN"/>
    <property type="match status" value="1"/>
</dbReference>
<dbReference type="InterPro" id="IPR018927">
    <property type="entry name" value="Pilus_synth_Q_C"/>
</dbReference>
<evidence type="ECO:0000313" key="3">
    <source>
        <dbReference type="EMBL" id="ORM90184.1"/>
    </source>
</evidence>
<evidence type="ECO:0000259" key="2">
    <source>
        <dbReference type="Pfam" id="PF10671"/>
    </source>
</evidence>
<dbReference type="OrthoDB" id="8527469at2"/>
<dbReference type="AlphaFoldDB" id="A0A1X1EN41"/>
<organism evidence="3 4">
    <name type="scientific">Pantoea cypripedii</name>
    <name type="common">Pectobacterium cypripedii</name>
    <name type="synonym">Erwinia cypripedii</name>
    <dbReference type="NCBI Taxonomy" id="55209"/>
    <lineage>
        <taxon>Bacteria</taxon>
        <taxon>Pseudomonadati</taxon>
        <taxon>Pseudomonadota</taxon>
        <taxon>Gammaproteobacteria</taxon>
        <taxon>Enterobacterales</taxon>
        <taxon>Erwiniaceae</taxon>
        <taxon>Pantoea</taxon>
    </lineage>
</organism>
<comment type="caution">
    <text evidence="3">The sequence shown here is derived from an EMBL/GenBank/DDBJ whole genome shotgun (WGS) entry which is preliminary data.</text>
</comment>
<dbReference type="EMBL" id="MLJI01000002">
    <property type="protein sequence ID" value="ORM90184.1"/>
    <property type="molecule type" value="Genomic_DNA"/>
</dbReference>
<feature type="region of interest" description="Disordered" evidence="1">
    <location>
        <begin position="213"/>
        <end position="245"/>
    </location>
</feature>
<evidence type="ECO:0000313" key="4">
    <source>
        <dbReference type="Proteomes" id="UP000193749"/>
    </source>
</evidence>
<evidence type="ECO:0000256" key="1">
    <source>
        <dbReference type="SAM" id="MobiDB-lite"/>
    </source>
</evidence>
<sequence>MQIRYFSLLLPVLLAGCDSLSARPREPVTPALVFIDGQISDSTEVIAQTQRRIAPAITAPRPQPVTPVQATVAPVSHPASVSQPLPSPVISNALSALVMTGSVPSVPVVSVPLIRNQTTGQVVRRLLPADWQLRQENAATPALNTRLVSWSSNDQWHRSLNRLLQEQHLYGHLDWNQKILTITTTAAVPGTQAPPPALRPVATAPMVNARPSMPVPVTSPANTAPTPKNPFRENTAAPAATSPVKNPASRLVMTGQAPGEPVIFLSADNLTTEQWVMRMTPAGWTTSWSGVPKSARSSRVRNFGVNDQWYRGLDNLLNRQNLWGHLNWNTRTLVISPSAAAPVVTPVIPLPPATPHPLTGTATPGVTPPSSATASPPQVWVAEKGNMLHQTITLWAAKAVCDVPGQGPHWNVVWTTPVDYSIDVRFEKTGTWQEALDQTFALYQSARTPLYSTLYPKQCLVGVTDKAP</sequence>
<reference evidence="3 4" key="1">
    <citation type="journal article" date="2017" name="Antonie Van Leeuwenhoek">
        <title>Phylogenomic resolution of the bacterial genus Pantoea and its relationship with Erwinia and Tatumella.</title>
        <authorList>
            <person name="Palmer M."/>
            <person name="Steenkamp E.T."/>
            <person name="Coetzee M.P."/>
            <person name="Chan W.Y."/>
            <person name="van Zyl E."/>
            <person name="De Maayer P."/>
            <person name="Coutinho T.A."/>
            <person name="Blom J."/>
            <person name="Smits T.H."/>
            <person name="Duffy B."/>
            <person name="Venter S.N."/>
        </authorList>
    </citation>
    <scope>NUCLEOTIDE SEQUENCE [LARGE SCALE GENOMIC DNA]</scope>
    <source>
        <strain evidence="3 4">LMG 2657</strain>
    </source>
</reference>
<feature type="compositionally biased region" description="Low complexity" evidence="1">
    <location>
        <begin position="359"/>
        <end position="376"/>
    </location>
</feature>
<gene>
    <name evidence="3" type="ORF">HA50_26950</name>
</gene>
<protein>
    <recommendedName>
        <fullName evidence="2">Toxin co-regulated pilus biosynthesis protein Q C-terminal domain-containing protein</fullName>
    </recommendedName>
</protein>
<dbReference type="Pfam" id="PF10671">
    <property type="entry name" value="TcpQ"/>
    <property type="match status" value="1"/>
</dbReference>
<feature type="domain" description="Toxin co-regulated pilus biosynthesis protein Q C-terminal" evidence="2">
    <location>
        <begin position="378"/>
        <end position="465"/>
    </location>
</feature>
<accession>A0A1X1EN41</accession>
<dbReference type="STRING" id="55209.HA50_26950"/>
<keyword evidence="4" id="KW-1185">Reference proteome</keyword>
<dbReference type="Proteomes" id="UP000193749">
    <property type="component" value="Unassembled WGS sequence"/>
</dbReference>
<proteinExistence type="predicted"/>
<feature type="region of interest" description="Disordered" evidence="1">
    <location>
        <begin position="355"/>
        <end position="376"/>
    </location>
</feature>
<dbReference type="RefSeq" id="WP_158087455.1">
    <property type="nucleotide sequence ID" value="NZ_JAGGMY010000003.1"/>
</dbReference>
<name>A0A1X1EN41_PANCY</name>